<keyword evidence="2" id="KW-1185">Reference proteome</keyword>
<dbReference type="EMBL" id="BGPR01040659">
    <property type="protein sequence ID" value="GBO16831.1"/>
    <property type="molecule type" value="Genomic_DNA"/>
</dbReference>
<dbReference type="Proteomes" id="UP000499080">
    <property type="component" value="Unassembled WGS sequence"/>
</dbReference>
<dbReference type="AlphaFoldDB" id="A0A4Y2UX47"/>
<gene>
    <name evidence="1" type="ORF">AVEN_37150_1</name>
</gene>
<name>A0A4Y2UX47_ARAVE</name>
<comment type="caution">
    <text evidence="1">The sequence shown here is derived from an EMBL/GenBank/DDBJ whole genome shotgun (WGS) entry which is preliminary data.</text>
</comment>
<sequence length="88" mass="9953">MIVSILQIRRKGDEQLRQACLLTPVLKEGQISAQQHLEKIMLKLHTQNDHPFPLYPSGVLILPAKSPAYGELTYPQWCSRKINSAGML</sequence>
<evidence type="ECO:0000313" key="2">
    <source>
        <dbReference type="Proteomes" id="UP000499080"/>
    </source>
</evidence>
<organism evidence="1 2">
    <name type="scientific">Araneus ventricosus</name>
    <name type="common">Orbweaver spider</name>
    <name type="synonym">Epeira ventricosa</name>
    <dbReference type="NCBI Taxonomy" id="182803"/>
    <lineage>
        <taxon>Eukaryota</taxon>
        <taxon>Metazoa</taxon>
        <taxon>Ecdysozoa</taxon>
        <taxon>Arthropoda</taxon>
        <taxon>Chelicerata</taxon>
        <taxon>Arachnida</taxon>
        <taxon>Araneae</taxon>
        <taxon>Araneomorphae</taxon>
        <taxon>Entelegynae</taxon>
        <taxon>Araneoidea</taxon>
        <taxon>Araneidae</taxon>
        <taxon>Araneus</taxon>
    </lineage>
</organism>
<protein>
    <submittedName>
        <fullName evidence="1">Uncharacterized protein</fullName>
    </submittedName>
</protein>
<reference evidence="1 2" key="1">
    <citation type="journal article" date="2019" name="Sci. Rep.">
        <title>Orb-weaving spider Araneus ventricosus genome elucidates the spidroin gene catalogue.</title>
        <authorList>
            <person name="Kono N."/>
            <person name="Nakamura H."/>
            <person name="Ohtoshi R."/>
            <person name="Moran D.A.P."/>
            <person name="Shinohara A."/>
            <person name="Yoshida Y."/>
            <person name="Fujiwara M."/>
            <person name="Mori M."/>
            <person name="Tomita M."/>
            <person name="Arakawa K."/>
        </authorList>
    </citation>
    <scope>NUCLEOTIDE SEQUENCE [LARGE SCALE GENOMIC DNA]</scope>
</reference>
<proteinExistence type="predicted"/>
<evidence type="ECO:0000313" key="1">
    <source>
        <dbReference type="EMBL" id="GBO16831.1"/>
    </source>
</evidence>
<accession>A0A4Y2UX47</accession>